<protein>
    <submittedName>
        <fullName evidence="2">Uncharacterized protein</fullName>
    </submittedName>
</protein>
<reference evidence="2" key="2">
    <citation type="submission" date="2021-04" db="EMBL/GenBank/DDBJ databases">
        <authorList>
            <person name="Podell S."/>
        </authorList>
    </citation>
    <scope>NUCLEOTIDE SEQUENCE</scope>
    <source>
        <strain evidence="2">Hildebrandi</strain>
    </source>
</reference>
<sequence length="320" mass="36501">MDSFAMDMACVVRRLFPEEEDMDARCLGGAKRKRNSVFTALSPSPLREIRNIPKSKGTDTTARTSSTSKGFLDINEGIGREGEGSEIKKNLFEDEEEDDESEFDDDDDTDIGPKSPSEIFSDRFMHVLSYYPSDSEYIVIRDAILDPDNETMEAIDRCQVPLSSISMEQVETIRLMIVTPTRMQTMEEMGKLILGPKFGRQSVSSGPGFWYSVLRSYMSFKQLFASEESTPRRFDMLLGFTYYLAEYPRWISHHGRGWGGEKMVAGLAMRWKHMLKYSARELLLDEEFSLPATLCLLDEFQAAVESAEMYGDPPLLFTYK</sequence>
<keyword evidence="3" id="KW-1185">Reference proteome</keyword>
<organism evidence="2 3">
    <name type="scientific">Nitzschia inconspicua</name>
    <dbReference type="NCBI Taxonomy" id="303405"/>
    <lineage>
        <taxon>Eukaryota</taxon>
        <taxon>Sar</taxon>
        <taxon>Stramenopiles</taxon>
        <taxon>Ochrophyta</taxon>
        <taxon>Bacillariophyta</taxon>
        <taxon>Bacillariophyceae</taxon>
        <taxon>Bacillariophycidae</taxon>
        <taxon>Bacillariales</taxon>
        <taxon>Bacillariaceae</taxon>
        <taxon>Nitzschia</taxon>
    </lineage>
</organism>
<reference evidence="2" key="1">
    <citation type="journal article" date="2021" name="Sci. Rep.">
        <title>Diploid genomic architecture of Nitzschia inconspicua, an elite biomass production diatom.</title>
        <authorList>
            <person name="Oliver A."/>
            <person name="Podell S."/>
            <person name="Pinowska A."/>
            <person name="Traller J.C."/>
            <person name="Smith S.R."/>
            <person name="McClure R."/>
            <person name="Beliaev A."/>
            <person name="Bohutskyi P."/>
            <person name="Hill E.A."/>
            <person name="Rabines A."/>
            <person name="Zheng H."/>
            <person name="Allen L.Z."/>
            <person name="Kuo A."/>
            <person name="Grigoriev I.V."/>
            <person name="Allen A.E."/>
            <person name="Hazlebeck D."/>
            <person name="Allen E.E."/>
        </authorList>
    </citation>
    <scope>NUCLEOTIDE SEQUENCE</scope>
    <source>
        <strain evidence="2">Hildebrandi</strain>
    </source>
</reference>
<dbReference type="EMBL" id="JAGRRH010000010">
    <property type="protein sequence ID" value="KAG7363268.1"/>
    <property type="molecule type" value="Genomic_DNA"/>
</dbReference>
<gene>
    <name evidence="2" type="ORF">IV203_026628</name>
</gene>
<comment type="caution">
    <text evidence="2">The sequence shown here is derived from an EMBL/GenBank/DDBJ whole genome shotgun (WGS) entry which is preliminary data.</text>
</comment>
<dbReference type="OrthoDB" id="10371924at2759"/>
<dbReference type="AlphaFoldDB" id="A0A9K3PXE9"/>
<feature type="compositionally biased region" description="Polar residues" evidence="1">
    <location>
        <begin position="58"/>
        <end position="69"/>
    </location>
</feature>
<evidence type="ECO:0000256" key="1">
    <source>
        <dbReference type="SAM" id="MobiDB-lite"/>
    </source>
</evidence>
<accession>A0A9K3PXE9</accession>
<evidence type="ECO:0000313" key="3">
    <source>
        <dbReference type="Proteomes" id="UP000693970"/>
    </source>
</evidence>
<proteinExistence type="predicted"/>
<feature type="region of interest" description="Disordered" evidence="1">
    <location>
        <begin position="49"/>
        <end position="117"/>
    </location>
</feature>
<feature type="compositionally biased region" description="Acidic residues" evidence="1">
    <location>
        <begin position="93"/>
        <end position="110"/>
    </location>
</feature>
<dbReference type="Proteomes" id="UP000693970">
    <property type="component" value="Unassembled WGS sequence"/>
</dbReference>
<name>A0A9K3PXE9_9STRA</name>
<feature type="compositionally biased region" description="Basic and acidic residues" evidence="1">
    <location>
        <begin position="78"/>
        <end position="92"/>
    </location>
</feature>
<evidence type="ECO:0000313" key="2">
    <source>
        <dbReference type="EMBL" id="KAG7363268.1"/>
    </source>
</evidence>